<keyword evidence="4" id="KW-1185">Reference proteome</keyword>
<proteinExistence type="predicted"/>
<evidence type="ECO:0000256" key="1">
    <source>
        <dbReference type="SAM" id="MobiDB-lite"/>
    </source>
</evidence>
<evidence type="ECO:0008006" key="5">
    <source>
        <dbReference type="Google" id="ProtNLM"/>
    </source>
</evidence>
<feature type="compositionally biased region" description="Pro residues" evidence="1">
    <location>
        <begin position="31"/>
        <end position="42"/>
    </location>
</feature>
<feature type="chain" id="PRO_5001496974" description="Transporter" evidence="2">
    <location>
        <begin position="28"/>
        <end position="321"/>
    </location>
</feature>
<dbReference type="AlphaFoldDB" id="A0A017TFJ8"/>
<sequence>MRRTFVELAVCLTAVACVGLPARRAEAQVTNPPPQEDVPPVEPQGKHCLERTQTKLGMNQQMGASINPLGAEHTLSFYLCVPLIRKPGALFDLTNVQVGVMNYLSPAYMHQGGFVEVTPISPLVLRAEISGMTIWSLPIQSAGYYGYPSYESDHESDRTIERAGRASGWTAGMSATLRARLGRKDGPGLVILDTFLAERWSVGDAPVYYNLRRDVLAAEKDWILRNTGALLADIPIGFDYGVRAGVSDWTTIVPASGQFSNVVLGLLAVRFLNVSATVREIQPFVISGVYTHHASVSQFRRGEATVMLGASAIYEVAAFGN</sequence>
<dbReference type="STRING" id="1192034.CAP_8703"/>
<protein>
    <recommendedName>
        <fullName evidence="5">Transporter</fullName>
    </recommendedName>
</protein>
<gene>
    <name evidence="3" type="ORF">CAP_8703</name>
</gene>
<feature type="signal peptide" evidence="2">
    <location>
        <begin position="1"/>
        <end position="27"/>
    </location>
</feature>
<evidence type="ECO:0000313" key="4">
    <source>
        <dbReference type="Proteomes" id="UP000019678"/>
    </source>
</evidence>
<feature type="region of interest" description="Disordered" evidence="1">
    <location>
        <begin position="26"/>
        <end position="45"/>
    </location>
</feature>
<reference evidence="3 4" key="1">
    <citation type="submission" date="2013-05" db="EMBL/GenBank/DDBJ databases">
        <title>Genome assembly of Chondromyces apiculatus DSM 436.</title>
        <authorList>
            <person name="Sharma G."/>
            <person name="Khatri I."/>
            <person name="Kaur C."/>
            <person name="Mayilraj S."/>
            <person name="Subramanian S."/>
        </authorList>
    </citation>
    <scope>NUCLEOTIDE SEQUENCE [LARGE SCALE GENOMIC DNA]</scope>
    <source>
        <strain evidence="3 4">DSM 436</strain>
    </source>
</reference>
<evidence type="ECO:0000313" key="3">
    <source>
        <dbReference type="EMBL" id="EYF07580.1"/>
    </source>
</evidence>
<comment type="caution">
    <text evidence="3">The sequence shown here is derived from an EMBL/GenBank/DDBJ whole genome shotgun (WGS) entry which is preliminary data.</text>
</comment>
<dbReference type="Proteomes" id="UP000019678">
    <property type="component" value="Unassembled WGS sequence"/>
</dbReference>
<dbReference type="EMBL" id="ASRX01000009">
    <property type="protein sequence ID" value="EYF07580.1"/>
    <property type="molecule type" value="Genomic_DNA"/>
</dbReference>
<dbReference type="OrthoDB" id="5497667at2"/>
<organism evidence="3 4">
    <name type="scientific">Chondromyces apiculatus DSM 436</name>
    <dbReference type="NCBI Taxonomy" id="1192034"/>
    <lineage>
        <taxon>Bacteria</taxon>
        <taxon>Pseudomonadati</taxon>
        <taxon>Myxococcota</taxon>
        <taxon>Polyangia</taxon>
        <taxon>Polyangiales</taxon>
        <taxon>Polyangiaceae</taxon>
        <taxon>Chondromyces</taxon>
    </lineage>
</organism>
<accession>A0A017TFJ8</accession>
<name>A0A017TFJ8_9BACT</name>
<evidence type="ECO:0000256" key="2">
    <source>
        <dbReference type="SAM" id="SignalP"/>
    </source>
</evidence>
<dbReference type="RefSeq" id="WP_044237484.1">
    <property type="nucleotide sequence ID" value="NZ_ASRX01000009.1"/>
</dbReference>
<keyword evidence="2" id="KW-0732">Signal</keyword>